<feature type="non-terminal residue" evidence="1">
    <location>
        <position position="1"/>
    </location>
</feature>
<dbReference type="EMBL" id="CAJOBR010006500">
    <property type="protein sequence ID" value="CAF4845226.1"/>
    <property type="molecule type" value="Genomic_DNA"/>
</dbReference>
<sequence>KFDIATVIDYLKTDANLVNNEQRHELKAPHYADFMEKEIYTYSSRKVLENMISQSRCAYNYYDLQFQLEHLS</sequence>
<dbReference type="Proteomes" id="UP000663848">
    <property type="component" value="Unassembled WGS sequence"/>
</dbReference>
<evidence type="ECO:0000313" key="1">
    <source>
        <dbReference type="EMBL" id="CAF4845226.1"/>
    </source>
</evidence>
<comment type="caution">
    <text evidence="1">The sequence shown here is derived from an EMBL/GenBank/DDBJ whole genome shotgun (WGS) entry which is preliminary data.</text>
</comment>
<protein>
    <submittedName>
        <fullName evidence="1">Uncharacterized protein</fullName>
    </submittedName>
</protein>
<evidence type="ECO:0000313" key="2">
    <source>
        <dbReference type="Proteomes" id="UP000663848"/>
    </source>
</evidence>
<organism evidence="1 2">
    <name type="scientific">Rotaria socialis</name>
    <dbReference type="NCBI Taxonomy" id="392032"/>
    <lineage>
        <taxon>Eukaryota</taxon>
        <taxon>Metazoa</taxon>
        <taxon>Spiralia</taxon>
        <taxon>Gnathifera</taxon>
        <taxon>Rotifera</taxon>
        <taxon>Eurotatoria</taxon>
        <taxon>Bdelloidea</taxon>
        <taxon>Philodinida</taxon>
        <taxon>Philodinidae</taxon>
        <taxon>Rotaria</taxon>
    </lineage>
</organism>
<proteinExistence type="predicted"/>
<name>A0A821RTT0_9BILA</name>
<dbReference type="AlphaFoldDB" id="A0A821RTT0"/>
<accession>A0A821RTT0</accession>
<gene>
    <name evidence="1" type="ORF">QYT958_LOCUS26742</name>
</gene>
<reference evidence="1" key="1">
    <citation type="submission" date="2021-02" db="EMBL/GenBank/DDBJ databases">
        <authorList>
            <person name="Nowell W R."/>
        </authorList>
    </citation>
    <scope>NUCLEOTIDE SEQUENCE</scope>
</reference>